<feature type="region of interest" description="Disordered" evidence="1">
    <location>
        <begin position="462"/>
        <end position="501"/>
    </location>
</feature>
<evidence type="ECO:0000313" key="5">
    <source>
        <dbReference type="Proteomes" id="UP000019442"/>
    </source>
</evidence>
<feature type="transmembrane region" description="Helical" evidence="2">
    <location>
        <begin position="212"/>
        <end position="233"/>
    </location>
</feature>
<evidence type="ECO:0000256" key="2">
    <source>
        <dbReference type="SAM" id="Phobius"/>
    </source>
</evidence>
<feature type="domain" description="VanZ-like" evidence="3">
    <location>
        <begin position="25"/>
        <end position="138"/>
    </location>
</feature>
<dbReference type="AlphaFoldDB" id="W8L7F4"/>
<evidence type="ECO:0000256" key="1">
    <source>
        <dbReference type="SAM" id="MobiDB-lite"/>
    </source>
</evidence>
<keyword evidence="2" id="KW-0472">Membrane</keyword>
<dbReference type="HOGENOM" id="CLU_637449_0_0_6"/>
<dbReference type="Proteomes" id="UP000019442">
    <property type="component" value="Chromosome"/>
</dbReference>
<evidence type="ECO:0000313" key="4">
    <source>
        <dbReference type="EMBL" id="AHK79780.1"/>
    </source>
</evidence>
<feature type="transmembrane region" description="Helical" evidence="2">
    <location>
        <begin position="245"/>
        <end position="265"/>
    </location>
</feature>
<dbReference type="InterPro" id="IPR006976">
    <property type="entry name" value="VanZ-like"/>
</dbReference>
<feature type="compositionally biased region" description="Basic and acidic residues" evidence="1">
    <location>
        <begin position="462"/>
        <end position="472"/>
    </location>
</feature>
<gene>
    <name evidence="4" type="ORF">M911_12140</name>
</gene>
<dbReference type="EMBL" id="CP007268">
    <property type="protein sequence ID" value="AHK79780.1"/>
    <property type="molecule type" value="Genomic_DNA"/>
</dbReference>
<reference evidence="5" key="2">
    <citation type="submission" date="2014-02" db="EMBL/GenBank/DDBJ databases">
        <title>Draft Genome Sequence of extremely halophilic bacteria Halorhodospira halochloris.</title>
        <authorList>
            <person name="Singh K.S."/>
        </authorList>
    </citation>
    <scope>NUCLEOTIDE SEQUENCE [LARGE SCALE GENOMIC DNA]</scope>
    <source>
        <strain evidence="5">A</strain>
    </source>
</reference>
<name>W8L7F4_9GAMM</name>
<dbReference type="KEGG" id="hhc:M911_12140"/>
<feature type="transmembrane region" description="Helical" evidence="2">
    <location>
        <begin position="394"/>
        <end position="415"/>
    </location>
</feature>
<organism evidence="4 5">
    <name type="scientific">Ectothiorhodospira haloalkaliphila</name>
    <dbReference type="NCBI Taxonomy" id="421628"/>
    <lineage>
        <taxon>Bacteria</taxon>
        <taxon>Pseudomonadati</taxon>
        <taxon>Pseudomonadota</taxon>
        <taxon>Gammaproteobacteria</taxon>
        <taxon>Chromatiales</taxon>
        <taxon>Ectothiorhodospiraceae</taxon>
        <taxon>Ectothiorhodospira</taxon>
    </lineage>
</organism>
<protein>
    <submittedName>
        <fullName evidence="4">VanZ family protein</fullName>
    </submittedName>
</protein>
<proteinExistence type="predicted"/>
<feature type="transmembrane region" description="Helical" evidence="2">
    <location>
        <begin position="89"/>
        <end position="113"/>
    </location>
</feature>
<feature type="transmembrane region" description="Helical" evidence="2">
    <location>
        <begin position="64"/>
        <end position="82"/>
    </location>
</feature>
<evidence type="ECO:0000259" key="3">
    <source>
        <dbReference type="Pfam" id="PF04892"/>
    </source>
</evidence>
<sequence>MARGLSHRTRFAVAAWLSLLAVLYATLMPFEFGNQGVAQAWSHFTSLTFPKMGASARQQWVANILLFVPLGLFWTAWLSGYVRGVWGHCVVGLFVALLALATTATVEFLQYWLPRREPSLLDMSGNLSGGVLGVLAWFGLSGPGRRWLSLLRQGGLAALWWALLSYTVVYVLVAWLPWDFLLSWQEVSAKLDSDRWGLWRAPVSEADVGQWWVLRSMVVMITAPVGILLGWWLQRRAPALRGFGLLVSGAVPALAFGLFVEWGQFLTVSGVAEGGSALSRAVGIVLGLAFFAMRHHLGPDQLRHWARPLVATSVVPFLLLLVLINWGGKGFAMETGSVLAKLESLRFLPFWYHYTVPEAVALGSLIFHVMMYLPVGIGVWLWRWGARGITPRRGLWLAIGVAFLLALVMEAGKLFMAGLRPDPTSVWIAAAAAWLGWQACGVVWWGLRGPIERNARAMARADRSRGRAEASRQRSVASGSTYPGVESADEGFVRGGEGSTR</sequence>
<keyword evidence="2" id="KW-1133">Transmembrane helix</keyword>
<keyword evidence="5" id="KW-1185">Reference proteome</keyword>
<dbReference type="PATRIC" id="fig|1354791.3.peg.2885"/>
<reference evidence="4 5" key="1">
    <citation type="journal article" date="2014" name="J Genomics">
        <title>Draft Genome Sequence of the Extremely Halophilic Phototrophic Purple Sulfur Bacterium Halorhodospira halochloris.</title>
        <authorList>
            <person name="Singh K.S."/>
            <person name="Kirksey J."/>
            <person name="Hoff W.D."/>
            <person name="Deole R."/>
        </authorList>
    </citation>
    <scope>NUCLEOTIDE SEQUENCE [LARGE SCALE GENOMIC DNA]</scope>
    <source>
        <strain evidence="4 5">A</strain>
    </source>
</reference>
<accession>W8L7F4</accession>
<feature type="transmembrane region" description="Helical" evidence="2">
    <location>
        <begin position="359"/>
        <end position="382"/>
    </location>
</feature>
<feature type="transmembrane region" description="Helical" evidence="2">
    <location>
        <begin position="427"/>
        <end position="447"/>
    </location>
</feature>
<dbReference type="Pfam" id="PF04892">
    <property type="entry name" value="VanZ"/>
    <property type="match status" value="1"/>
</dbReference>
<feature type="transmembrane region" description="Helical" evidence="2">
    <location>
        <begin position="305"/>
        <end position="326"/>
    </location>
</feature>
<feature type="transmembrane region" description="Helical" evidence="2">
    <location>
        <begin position="277"/>
        <end position="293"/>
    </location>
</feature>
<feature type="transmembrane region" description="Helical" evidence="2">
    <location>
        <begin position="156"/>
        <end position="178"/>
    </location>
</feature>
<keyword evidence="2" id="KW-0812">Transmembrane</keyword>
<feature type="transmembrane region" description="Helical" evidence="2">
    <location>
        <begin position="125"/>
        <end position="144"/>
    </location>
</feature>